<comment type="caution">
    <text evidence="2">The sequence shown here is derived from an EMBL/GenBank/DDBJ whole genome shotgun (WGS) entry which is preliminary data.</text>
</comment>
<dbReference type="RefSeq" id="WP_167094071.1">
    <property type="nucleotide sequence ID" value="NZ_WHJG01000068.1"/>
</dbReference>
<name>A0ABX0NEN6_9BURK</name>
<feature type="compositionally biased region" description="Low complexity" evidence="1">
    <location>
        <begin position="29"/>
        <end position="48"/>
    </location>
</feature>
<accession>A0ABX0NEN6</accession>
<dbReference type="Proteomes" id="UP000621455">
    <property type="component" value="Unassembled WGS sequence"/>
</dbReference>
<organism evidence="2 3">
    <name type="scientific">Massilia frigida</name>
    <dbReference type="NCBI Taxonomy" id="2609281"/>
    <lineage>
        <taxon>Bacteria</taxon>
        <taxon>Pseudomonadati</taxon>
        <taxon>Pseudomonadota</taxon>
        <taxon>Betaproteobacteria</taxon>
        <taxon>Burkholderiales</taxon>
        <taxon>Oxalobacteraceae</taxon>
        <taxon>Telluria group</taxon>
        <taxon>Massilia</taxon>
    </lineage>
</organism>
<reference evidence="2 3" key="1">
    <citation type="submission" date="2019-10" db="EMBL/GenBank/DDBJ databases">
        <title>Taxonomy of Antarctic Massilia spp.: description of Massilia rubra sp. nov., Massilia aquatica sp. nov., Massilia mucilaginosa sp. nov., Massilia frigida sp. nov. isolated from streams, lakes and regoliths.</title>
        <authorList>
            <person name="Holochova P."/>
            <person name="Sedlacek I."/>
            <person name="Kralova S."/>
            <person name="Maslanova I."/>
            <person name="Busse H.-J."/>
            <person name="Stankova E."/>
            <person name="Vrbovska V."/>
            <person name="Kovarovic V."/>
            <person name="Bartak M."/>
            <person name="Svec P."/>
            <person name="Pantucek R."/>
        </authorList>
    </citation>
    <scope>NUCLEOTIDE SEQUENCE [LARGE SCALE GENOMIC DNA]</scope>
    <source>
        <strain evidence="2 3">CCM 8695</strain>
    </source>
</reference>
<evidence type="ECO:0000256" key="1">
    <source>
        <dbReference type="SAM" id="MobiDB-lite"/>
    </source>
</evidence>
<proteinExistence type="predicted"/>
<protein>
    <recommendedName>
        <fullName evidence="4">Antitoxin Xre/MbcA/ParS-like toxin-binding domain-containing protein</fullName>
    </recommendedName>
</protein>
<feature type="region of interest" description="Disordered" evidence="1">
    <location>
        <begin position="26"/>
        <end position="57"/>
    </location>
</feature>
<evidence type="ECO:0008006" key="4">
    <source>
        <dbReference type="Google" id="ProtNLM"/>
    </source>
</evidence>
<keyword evidence="3" id="KW-1185">Reference proteome</keyword>
<dbReference type="EMBL" id="WHJG01000068">
    <property type="protein sequence ID" value="NHZ83925.1"/>
    <property type="molecule type" value="Genomic_DNA"/>
</dbReference>
<sequence>MKFMYYIFMTSLHDKLILQRNKASSAVKGGHAPAPDGAAPAQTTGTAGSKTKARPGRRSLQNTAKLSAAMVEQRAVRPQGGVQVNLQASAFVQRVPTVKNFKATRRLHWASEPDRGLVTIDNEAIRKLVEEEVVRVLSTMAQPESPALRSARERGLAYARAEYEKPEHLSLAQASAKAELSERSINERRNAGRYYALILEGNTRGFRFPEWQFGVKPERLVPVLEVMREAQASCWMMHNFLIAPNSLLGNMTPRDYLLAADRPLDHLLNIVRARFTSDQGAG</sequence>
<evidence type="ECO:0000313" key="2">
    <source>
        <dbReference type="EMBL" id="NHZ83925.1"/>
    </source>
</evidence>
<evidence type="ECO:0000313" key="3">
    <source>
        <dbReference type="Proteomes" id="UP000621455"/>
    </source>
</evidence>
<gene>
    <name evidence="2" type="ORF">F2P44_32345</name>
</gene>